<evidence type="ECO:0000256" key="6">
    <source>
        <dbReference type="ARBA" id="ARBA00022989"/>
    </source>
</evidence>
<feature type="domain" description="MotA/TolQ/ExbB proton channel" evidence="10">
    <location>
        <begin position="116"/>
        <end position="229"/>
    </location>
</feature>
<comment type="similarity">
    <text evidence="2">Belongs to the MotA family.</text>
</comment>
<feature type="transmembrane region" description="Helical" evidence="9">
    <location>
        <begin position="196"/>
        <end position="216"/>
    </location>
</feature>
<dbReference type="GO" id="GO:0005886">
    <property type="term" value="C:plasma membrane"/>
    <property type="evidence" value="ECO:0007669"/>
    <property type="project" value="UniProtKB-SubCell"/>
</dbReference>
<evidence type="ECO:0000313" key="11">
    <source>
        <dbReference type="EMBL" id="SDN20052.1"/>
    </source>
</evidence>
<dbReference type="PANTHER" id="PTHR30433">
    <property type="entry name" value="CHEMOTAXIS PROTEIN MOTA"/>
    <property type="match status" value="1"/>
</dbReference>
<feature type="transmembrane region" description="Helical" evidence="9">
    <location>
        <begin position="164"/>
        <end position="184"/>
    </location>
</feature>
<feature type="compositionally biased region" description="Basic and acidic residues" evidence="8">
    <location>
        <begin position="272"/>
        <end position="285"/>
    </location>
</feature>
<evidence type="ECO:0000256" key="7">
    <source>
        <dbReference type="ARBA" id="ARBA00023136"/>
    </source>
</evidence>
<keyword evidence="4" id="KW-1003">Cell membrane</keyword>
<dbReference type="EMBL" id="FNID01000013">
    <property type="protein sequence ID" value="SDN20052.1"/>
    <property type="molecule type" value="Genomic_DNA"/>
</dbReference>
<feature type="region of interest" description="Disordered" evidence="8">
    <location>
        <begin position="266"/>
        <end position="291"/>
    </location>
</feature>
<keyword evidence="6 9" id="KW-1133">Transmembrane helix</keyword>
<reference evidence="11 12" key="1">
    <citation type="submission" date="2016-10" db="EMBL/GenBank/DDBJ databases">
        <authorList>
            <person name="de Groot N.N."/>
        </authorList>
    </citation>
    <scope>NUCLEOTIDE SEQUENCE [LARGE SCALE GENOMIC DNA]</scope>
    <source>
        <strain evidence="11 12">CGMCC 1.5012</strain>
    </source>
</reference>
<evidence type="ECO:0000256" key="5">
    <source>
        <dbReference type="ARBA" id="ARBA00022692"/>
    </source>
</evidence>
<dbReference type="GO" id="GO:0006935">
    <property type="term" value="P:chemotaxis"/>
    <property type="evidence" value="ECO:0007669"/>
    <property type="project" value="InterPro"/>
</dbReference>
<dbReference type="Proteomes" id="UP000199182">
    <property type="component" value="Unassembled WGS sequence"/>
</dbReference>
<keyword evidence="3" id="KW-0813">Transport</keyword>
<evidence type="ECO:0000256" key="9">
    <source>
        <dbReference type="SAM" id="Phobius"/>
    </source>
</evidence>
<dbReference type="InterPro" id="IPR000540">
    <property type="entry name" value="Flag_MotA_CS"/>
</dbReference>
<dbReference type="RefSeq" id="WP_092639665.1">
    <property type="nucleotide sequence ID" value="NZ_FNID01000013.1"/>
</dbReference>
<keyword evidence="7 9" id="KW-0472">Membrane</keyword>
<evidence type="ECO:0000256" key="1">
    <source>
        <dbReference type="ARBA" id="ARBA00004651"/>
    </source>
</evidence>
<dbReference type="Pfam" id="PF01618">
    <property type="entry name" value="MotA_ExbB"/>
    <property type="match status" value="1"/>
</dbReference>
<dbReference type="InterPro" id="IPR047055">
    <property type="entry name" value="MotA-like"/>
</dbReference>
<evidence type="ECO:0000313" key="12">
    <source>
        <dbReference type="Proteomes" id="UP000199182"/>
    </source>
</evidence>
<dbReference type="GO" id="GO:0071978">
    <property type="term" value="P:bacterial-type flagellum-dependent swarming motility"/>
    <property type="evidence" value="ECO:0007669"/>
    <property type="project" value="InterPro"/>
</dbReference>
<dbReference type="AlphaFoldDB" id="A0A1G9ZF61"/>
<organism evidence="11 12">
    <name type="scientific">Acetanaerobacterium elongatum</name>
    <dbReference type="NCBI Taxonomy" id="258515"/>
    <lineage>
        <taxon>Bacteria</taxon>
        <taxon>Bacillati</taxon>
        <taxon>Bacillota</taxon>
        <taxon>Clostridia</taxon>
        <taxon>Eubacteriales</taxon>
        <taxon>Oscillospiraceae</taxon>
        <taxon>Acetanaerobacterium</taxon>
    </lineage>
</organism>
<feature type="transmembrane region" description="Helical" evidence="9">
    <location>
        <begin position="50"/>
        <end position="71"/>
    </location>
</feature>
<dbReference type="PANTHER" id="PTHR30433:SF2">
    <property type="entry name" value="MOTILITY PROTEIN A"/>
    <property type="match status" value="1"/>
</dbReference>
<evidence type="ECO:0000256" key="8">
    <source>
        <dbReference type="SAM" id="MobiDB-lite"/>
    </source>
</evidence>
<keyword evidence="12" id="KW-1185">Reference proteome</keyword>
<evidence type="ECO:0000256" key="3">
    <source>
        <dbReference type="ARBA" id="ARBA00022448"/>
    </source>
</evidence>
<sequence>MDLMSLIGFILAFVLVIFGMVFNMPKNGDPVVFAEMFKFGSVFTFVDYPSMAITIGGTIATLMISFPVKAFKKILPHLKIIFFPRKYNPNEQITRIVELAKAARSKGLLALEDELNEKDDDYLRNGIMMIVDAIDPEKVKSLLEEELDFLDERHGQDRAFYEKGATFAPAFGMIGTLIGLILMLKKMDDATQLGNGMSVALITTFYGSMLCNILFIPISAKLKVRHEEEYLCKLIICEGVQAIQAGENPRFIAEKLYRLLPSSIAKKNASSKGEDETGAEKDKKASKGPKK</sequence>
<evidence type="ECO:0000256" key="4">
    <source>
        <dbReference type="ARBA" id="ARBA00022475"/>
    </source>
</evidence>
<proteinExistence type="inferred from homology"/>
<protein>
    <submittedName>
        <fullName evidence="11">Chemotaxis protein MotA</fullName>
    </submittedName>
</protein>
<dbReference type="InterPro" id="IPR002898">
    <property type="entry name" value="MotA_ExbB_proton_chnl"/>
</dbReference>
<comment type="subcellular location">
    <subcellularLocation>
        <location evidence="1">Cell membrane</location>
        <topology evidence="1">Multi-pass membrane protein</topology>
    </subcellularLocation>
</comment>
<accession>A0A1G9ZF61</accession>
<evidence type="ECO:0000259" key="10">
    <source>
        <dbReference type="Pfam" id="PF01618"/>
    </source>
</evidence>
<dbReference type="PROSITE" id="PS01307">
    <property type="entry name" value="MOTA"/>
    <property type="match status" value="1"/>
</dbReference>
<gene>
    <name evidence="11" type="ORF">SAMN05192585_11347</name>
</gene>
<name>A0A1G9ZF61_9FIRM</name>
<evidence type="ECO:0000256" key="2">
    <source>
        <dbReference type="ARBA" id="ARBA00008038"/>
    </source>
</evidence>
<dbReference type="OrthoDB" id="9806929at2"/>
<dbReference type="STRING" id="258515.SAMN05192585_11347"/>
<keyword evidence="5 9" id="KW-0812">Transmembrane</keyword>